<dbReference type="Pfam" id="PF10203">
    <property type="entry name" value="Pet191_N"/>
    <property type="match status" value="1"/>
</dbReference>
<comment type="caution">
    <text evidence="3">The sequence shown here is derived from an EMBL/GenBank/DDBJ whole genome shotgun (WGS) entry which is preliminary data.</text>
</comment>
<evidence type="ECO:0000256" key="2">
    <source>
        <dbReference type="ARBA" id="ARBA00023157"/>
    </source>
</evidence>
<dbReference type="Proteomes" id="UP001498771">
    <property type="component" value="Unassembled WGS sequence"/>
</dbReference>
<keyword evidence="2" id="KW-1015">Disulfide bond</keyword>
<dbReference type="RefSeq" id="XP_064768576.1">
    <property type="nucleotide sequence ID" value="XM_064909793.1"/>
</dbReference>
<dbReference type="InterPro" id="IPR018793">
    <property type="entry name" value="Cyt_c_oxidase_assmbl_Pet191"/>
</dbReference>
<gene>
    <name evidence="3" type="ORF">BZA70DRAFT_162107</name>
</gene>
<keyword evidence="4" id="KW-1185">Reference proteome</keyword>
<sequence length="108" mass="12606">MLTSIFVRSCKDIRTGLALCLQRSPCVMIDRHTPTECMEKEELRKELPAQCLARMKSYAQCRRGLFDMRKRFRGNGPLSTGVYDEEYQRMLAGEFDPKEEIQKAVRKL</sequence>
<dbReference type="EMBL" id="JBBJBU010000005">
    <property type="protein sequence ID" value="KAK7205543.1"/>
    <property type="molecule type" value="Genomic_DNA"/>
</dbReference>
<comment type="similarity">
    <text evidence="1">Belongs to the PET191 family.</text>
</comment>
<organism evidence="3 4">
    <name type="scientific">Myxozyma melibiosi</name>
    <dbReference type="NCBI Taxonomy" id="54550"/>
    <lineage>
        <taxon>Eukaryota</taxon>
        <taxon>Fungi</taxon>
        <taxon>Dikarya</taxon>
        <taxon>Ascomycota</taxon>
        <taxon>Saccharomycotina</taxon>
        <taxon>Lipomycetes</taxon>
        <taxon>Lipomycetales</taxon>
        <taxon>Lipomycetaceae</taxon>
        <taxon>Myxozyma</taxon>
    </lineage>
</organism>
<name>A0ABR1F8R9_9ASCO</name>
<evidence type="ECO:0000313" key="3">
    <source>
        <dbReference type="EMBL" id="KAK7205543.1"/>
    </source>
</evidence>
<evidence type="ECO:0000256" key="1">
    <source>
        <dbReference type="ARBA" id="ARBA00007785"/>
    </source>
</evidence>
<proteinExistence type="inferred from homology"/>
<evidence type="ECO:0000313" key="4">
    <source>
        <dbReference type="Proteomes" id="UP001498771"/>
    </source>
</evidence>
<dbReference type="PANTHER" id="PTHR28627:SF1">
    <property type="entry name" value="CYTOCHROME C OXIDASE ASSEMBLY FACTOR 5"/>
    <property type="match status" value="1"/>
</dbReference>
<protein>
    <submittedName>
        <fullName evidence="3">Cytochrome c oxidase assembly protein PET191-domain-containing protein</fullName>
    </submittedName>
</protein>
<dbReference type="GeneID" id="90035305"/>
<reference evidence="3 4" key="1">
    <citation type="submission" date="2024-03" db="EMBL/GenBank/DDBJ databases">
        <title>Genome-scale model development and genomic sequencing of the oleaginous clade Lipomyces.</title>
        <authorList>
            <consortium name="Lawrence Berkeley National Laboratory"/>
            <person name="Czajka J.J."/>
            <person name="Han Y."/>
            <person name="Kim J."/>
            <person name="Mondo S.J."/>
            <person name="Hofstad B.A."/>
            <person name="Robles A."/>
            <person name="Haridas S."/>
            <person name="Riley R."/>
            <person name="LaButti K."/>
            <person name="Pangilinan J."/>
            <person name="Andreopoulos W."/>
            <person name="Lipzen A."/>
            <person name="Yan J."/>
            <person name="Wang M."/>
            <person name="Ng V."/>
            <person name="Grigoriev I.V."/>
            <person name="Spatafora J.W."/>
            <person name="Magnuson J.K."/>
            <person name="Baker S.E."/>
            <person name="Pomraning K.R."/>
        </authorList>
    </citation>
    <scope>NUCLEOTIDE SEQUENCE [LARGE SCALE GENOMIC DNA]</scope>
    <source>
        <strain evidence="3 4">Phaff 52-87</strain>
    </source>
</reference>
<accession>A0ABR1F8R9</accession>
<dbReference type="PANTHER" id="PTHR28627">
    <property type="entry name" value="CYTOCHROME C OXIDASE ASSEMBLY FACTOR 5"/>
    <property type="match status" value="1"/>
</dbReference>